<keyword evidence="2" id="KW-1185">Reference proteome</keyword>
<organism evidence="1 2">
    <name type="scientific">Pistacia atlantica</name>
    <dbReference type="NCBI Taxonomy" id="434234"/>
    <lineage>
        <taxon>Eukaryota</taxon>
        <taxon>Viridiplantae</taxon>
        <taxon>Streptophyta</taxon>
        <taxon>Embryophyta</taxon>
        <taxon>Tracheophyta</taxon>
        <taxon>Spermatophyta</taxon>
        <taxon>Magnoliopsida</taxon>
        <taxon>eudicotyledons</taxon>
        <taxon>Gunneridae</taxon>
        <taxon>Pentapetalae</taxon>
        <taxon>rosids</taxon>
        <taxon>malvids</taxon>
        <taxon>Sapindales</taxon>
        <taxon>Anacardiaceae</taxon>
        <taxon>Pistacia</taxon>
    </lineage>
</organism>
<evidence type="ECO:0000313" key="1">
    <source>
        <dbReference type="EMBL" id="KAJ0111756.1"/>
    </source>
</evidence>
<protein>
    <submittedName>
        <fullName evidence="1">Uncharacterized protein</fullName>
    </submittedName>
</protein>
<accession>A0ACC1C7W5</accession>
<name>A0ACC1C7W5_9ROSI</name>
<reference evidence="2" key="1">
    <citation type="journal article" date="2023" name="G3 (Bethesda)">
        <title>Genome assembly and association tests identify interacting loci associated with vigor, precocity, and sex in interspecific pistachio rootstocks.</title>
        <authorList>
            <person name="Palmer W."/>
            <person name="Jacygrad E."/>
            <person name="Sagayaradj S."/>
            <person name="Cavanaugh K."/>
            <person name="Han R."/>
            <person name="Bertier L."/>
            <person name="Beede B."/>
            <person name="Kafkas S."/>
            <person name="Golino D."/>
            <person name="Preece J."/>
            <person name="Michelmore R."/>
        </authorList>
    </citation>
    <scope>NUCLEOTIDE SEQUENCE [LARGE SCALE GENOMIC DNA]</scope>
</reference>
<comment type="caution">
    <text evidence="1">The sequence shown here is derived from an EMBL/GenBank/DDBJ whole genome shotgun (WGS) entry which is preliminary data.</text>
</comment>
<sequence>MMYHCVPDFDMDEDCSIPTSSVLTRPKKSAMPDQDDVMELLWQNGQVVLQSQTQRTHKRSTPAKFDDAVIPAHQSGSREIPSHQQQHQDHLFMQEDEMTSWLHYPLNDTNFDSDFCADLLYPAPCVTTNTTGTPPVRTNRVSDSRPPKTATATASRPPIPPPKMTESFVQFSRPRPVTETSGPSNSKSLMVRESTVVDSSDTPAVGPESRVSEAVRSTDGASGMNNVCRTLSGAGLAGTSSAGGGGAGGGGGTRDLTTFEMTVTSSPGGSSSSAEPAQKPPAEDRKRKGREADDECHSEDVELESADAKKQIRGSTSTKRSRAAEVHNLSERRRRDRINEKMKALQELIPRCNKSDKASMLDEAIEYLKSLQLQVQIIAIELSFTSMKHLIYAPIQQAINAAPYSYDEALCLFLILTCIYVTCQTWEWELGWAWAWAWAMDMGMNRPMMPFPNVLAGSPLPTPAAAAHLGPRFPMPAFHMPAVPGPDPSRIQATNQSDPMLNSFSMQNPNQPRVANFVDPYQQYLALHQMQFPLQQLLRSISSYAGADQIFASATDIINCIPLFLFKYQKVIKLQLIFFQNQSMTLPSASKPSSSKGAENPENHPSDLKLTYTVVWWVRWVAQGME</sequence>
<evidence type="ECO:0000313" key="2">
    <source>
        <dbReference type="Proteomes" id="UP001164250"/>
    </source>
</evidence>
<gene>
    <name evidence="1" type="ORF">Patl1_01646</name>
</gene>
<dbReference type="Proteomes" id="UP001164250">
    <property type="component" value="Chromosome 1"/>
</dbReference>
<dbReference type="EMBL" id="CM047897">
    <property type="protein sequence ID" value="KAJ0111756.1"/>
    <property type="molecule type" value="Genomic_DNA"/>
</dbReference>
<proteinExistence type="predicted"/>